<protein>
    <recommendedName>
        <fullName evidence="3">Bacteriocin biosynthesis cyclodehydratase domain protein</fullName>
    </recommendedName>
</protein>
<dbReference type="EMBL" id="CP009622">
    <property type="protein sequence ID" value="AIU32190.1"/>
    <property type="molecule type" value="Genomic_DNA"/>
</dbReference>
<accession>A0ABM5RQP4</accession>
<gene>
    <name evidence="1" type="ORF">CulFRC11_0597</name>
</gene>
<dbReference type="Gene3D" id="3.40.50.720">
    <property type="entry name" value="NAD(P)-binding Rossmann-like Domain"/>
    <property type="match status" value="1"/>
</dbReference>
<proteinExistence type="predicted"/>
<evidence type="ECO:0000313" key="2">
    <source>
        <dbReference type="Proteomes" id="UP000029910"/>
    </source>
</evidence>
<name>A0ABM5RQP4_9CORY</name>
<dbReference type="Proteomes" id="UP000029910">
    <property type="component" value="Chromosome"/>
</dbReference>
<dbReference type="RefSeq" id="WP_023635302.1">
    <property type="nucleotide sequence ID" value="NZ_CP009622.1"/>
</dbReference>
<keyword evidence="2" id="KW-1185">Reference proteome</keyword>
<sequence>MTKMALCAEITVMNTGGNVVLSPSHQVLVRTEGIQFGLDSTRAGIFPAPRELIDALVPILRSLREPRAKGQIISELTSAGLHPVAARGLLEDLLAHGVIRTQNKPRASAVIGNDPLADAISDLLEKIGMNVLRSTNFPSPDDFMDHIQRRTLVIVCNPRGIESNIEDRVNTHGFLLPVRLIDAHGIVGPVRLEGSGPCLACGDLYRTDSDPEWPALRAQSMLSGRPFPATPHLIAATAAHASFVAQSLLSQPDNTYAVISPSLIPGDSLQVSAYSTEKLPRLSAHPACPFCWGCEDQRN</sequence>
<evidence type="ECO:0000313" key="1">
    <source>
        <dbReference type="EMBL" id="AIU32190.1"/>
    </source>
</evidence>
<organism evidence="1 2">
    <name type="scientific">Corynebacterium ramonii</name>
    <dbReference type="NCBI Taxonomy" id="3026968"/>
    <lineage>
        <taxon>Bacteria</taxon>
        <taxon>Bacillati</taxon>
        <taxon>Actinomycetota</taxon>
        <taxon>Actinomycetes</taxon>
        <taxon>Mycobacteriales</taxon>
        <taxon>Corynebacteriaceae</taxon>
        <taxon>Corynebacterium</taxon>
    </lineage>
</organism>
<reference evidence="1 2" key="1">
    <citation type="journal article" date="2015" name="Genome Announc.">
        <title>Genome Sequence of Corynebacterium ulcerans Strain FRC11.</title>
        <authorList>
            <person name="Benevides Lde J."/>
            <person name="Viana M.V."/>
            <person name="Mariano D.C."/>
            <person name="Rocha Fde S."/>
            <person name="Bagano P.C."/>
            <person name="Folador E.L."/>
            <person name="Pereira F.L."/>
            <person name="Dorella F.A."/>
            <person name="Leal C.A."/>
            <person name="Carvalho A.F."/>
            <person name="Soares Sde C."/>
            <person name="Carneiro A."/>
            <person name="Ramos R."/>
            <person name="Badell-Ocando E."/>
            <person name="Guiso N."/>
            <person name="Silva A."/>
            <person name="Figueiredo H."/>
            <person name="Azevedo V."/>
            <person name="Guimaraes L.C."/>
        </authorList>
    </citation>
    <scope>NUCLEOTIDE SEQUENCE [LARGE SCALE GENOMIC DNA]</scope>
    <source>
        <strain evidence="2">FRC0011</strain>
    </source>
</reference>
<evidence type="ECO:0008006" key="3">
    <source>
        <dbReference type="Google" id="ProtNLM"/>
    </source>
</evidence>